<accession>A0A1K2HLP1</accession>
<feature type="region of interest" description="Disordered" evidence="1">
    <location>
        <begin position="79"/>
        <end position="98"/>
    </location>
</feature>
<evidence type="ECO:0000313" key="4">
    <source>
        <dbReference type="Proteomes" id="UP000186513"/>
    </source>
</evidence>
<proteinExistence type="predicted"/>
<dbReference type="AlphaFoldDB" id="A0A1K2HLP1"/>
<organism evidence="3 4">
    <name type="scientific">Chitinimonas taiwanensis DSM 18899</name>
    <dbReference type="NCBI Taxonomy" id="1121279"/>
    <lineage>
        <taxon>Bacteria</taxon>
        <taxon>Pseudomonadati</taxon>
        <taxon>Pseudomonadota</taxon>
        <taxon>Betaproteobacteria</taxon>
        <taxon>Neisseriales</taxon>
        <taxon>Chitinibacteraceae</taxon>
        <taxon>Chitinimonas</taxon>
    </lineage>
</organism>
<reference evidence="3 4" key="1">
    <citation type="submission" date="2016-11" db="EMBL/GenBank/DDBJ databases">
        <authorList>
            <person name="Jaros S."/>
            <person name="Januszkiewicz K."/>
            <person name="Wedrychowicz H."/>
        </authorList>
    </citation>
    <scope>NUCLEOTIDE SEQUENCE [LARGE SCALE GENOMIC DNA]</scope>
    <source>
        <strain evidence="3 4">DSM 18899</strain>
    </source>
</reference>
<dbReference type="Proteomes" id="UP000186513">
    <property type="component" value="Unassembled WGS sequence"/>
</dbReference>
<feature type="chain" id="PRO_5012543669" evidence="2">
    <location>
        <begin position="20"/>
        <end position="154"/>
    </location>
</feature>
<dbReference type="RefSeq" id="WP_072428770.1">
    <property type="nucleotide sequence ID" value="NZ_FPKR01000008.1"/>
</dbReference>
<name>A0A1K2HLP1_9NEIS</name>
<feature type="region of interest" description="Disordered" evidence="1">
    <location>
        <begin position="129"/>
        <end position="154"/>
    </location>
</feature>
<feature type="signal peptide" evidence="2">
    <location>
        <begin position="1"/>
        <end position="19"/>
    </location>
</feature>
<gene>
    <name evidence="3" type="ORF">SAMN02745887_02260</name>
</gene>
<sequence length="154" mass="16369">MRIAPCLLATLLLPASVHSADTALGRLFFSPQERAELEALREPAAPASPAVSEQAVHLKGLLLRQGQLTTVWLNDAKPAQPAQLNARGSTPAQRSPQLQLRQPGLGAALPPLKVGQTLDLATGQLSEAYQSPRVQSKPILTPANPAAKRTLERP</sequence>
<keyword evidence="4" id="KW-1185">Reference proteome</keyword>
<dbReference type="EMBL" id="FPKR01000008">
    <property type="protein sequence ID" value="SFZ77170.1"/>
    <property type="molecule type" value="Genomic_DNA"/>
</dbReference>
<evidence type="ECO:0000313" key="3">
    <source>
        <dbReference type="EMBL" id="SFZ77170.1"/>
    </source>
</evidence>
<dbReference type="STRING" id="1121279.SAMN02745887_02260"/>
<feature type="compositionally biased region" description="Polar residues" evidence="1">
    <location>
        <begin position="82"/>
        <end position="98"/>
    </location>
</feature>
<protein>
    <submittedName>
        <fullName evidence="3">Uncharacterized protein</fullName>
    </submittedName>
</protein>
<evidence type="ECO:0000256" key="1">
    <source>
        <dbReference type="SAM" id="MobiDB-lite"/>
    </source>
</evidence>
<keyword evidence="2" id="KW-0732">Signal</keyword>
<evidence type="ECO:0000256" key="2">
    <source>
        <dbReference type="SAM" id="SignalP"/>
    </source>
</evidence>